<sequence length="187" mass="21838">MSDPITDRELIEKIKKGDTASFTLLVNRHKNYALTIATRITLVREEAEEVAHDAFIKAYSSLHQFKQDAKFTTWFYRIVVNMAISRVRKKKLSTIDIDQSNYAGADNSSQEKFDARDRSQLIQDAMRQLSEDDRMLISLYYLEELDMEELSEISGFDKNNLKVKLFRARKRLGQILQKSRELESVIH</sequence>
<comment type="similarity">
    <text evidence="1">Belongs to the sigma-70 factor family. ECF subfamily.</text>
</comment>
<dbReference type="Pfam" id="PF04542">
    <property type="entry name" value="Sigma70_r2"/>
    <property type="match status" value="1"/>
</dbReference>
<feature type="domain" description="RNA polymerase sigma factor 70 region 4 type 2" evidence="7">
    <location>
        <begin position="120"/>
        <end position="172"/>
    </location>
</feature>
<dbReference type="InterPro" id="IPR013324">
    <property type="entry name" value="RNA_pol_sigma_r3/r4-like"/>
</dbReference>
<keyword evidence="5" id="KW-0804">Transcription</keyword>
<dbReference type="InterPro" id="IPR013325">
    <property type="entry name" value="RNA_pol_sigma_r2"/>
</dbReference>
<evidence type="ECO:0000256" key="3">
    <source>
        <dbReference type="ARBA" id="ARBA00023082"/>
    </source>
</evidence>
<dbReference type="SUPFAM" id="SSF88946">
    <property type="entry name" value="Sigma2 domain of RNA polymerase sigma factors"/>
    <property type="match status" value="1"/>
</dbReference>
<dbReference type="CDD" id="cd06171">
    <property type="entry name" value="Sigma70_r4"/>
    <property type="match status" value="1"/>
</dbReference>
<evidence type="ECO:0000256" key="5">
    <source>
        <dbReference type="ARBA" id="ARBA00023163"/>
    </source>
</evidence>
<dbReference type="NCBIfam" id="TIGR02937">
    <property type="entry name" value="sigma70-ECF"/>
    <property type="match status" value="1"/>
</dbReference>
<dbReference type="Proteomes" id="UP001300692">
    <property type="component" value="Unassembled WGS sequence"/>
</dbReference>
<keyword evidence="4" id="KW-0238">DNA-binding</keyword>
<accession>A0ABT3CZR2</accession>
<gene>
    <name evidence="8" type="ORF">N7U62_20890</name>
</gene>
<evidence type="ECO:0000256" key="1">
    <source>
        <dbReference type="ARBA" id="ARBA00010641"/>
    </source>
</evidence>
<dbReference type="EMBL" id="JAOYOD010000001">
    <property type="protein sequence ID" value="MCV9389137.1"/>
    <property type="molecule type" value="Genomic_DNA"/>
</dbReference>
<evidence type="ECO:0000256" key="4">
    <source>
        <dbReference type="ARBA" id="ARBA00023125"/>
    </source>
</evidence>
<evidence type="ECO:0000259" key="7">
    <source>
        <dbReference type="Pfam" id="PF08281"/>
    </source>
</evidence>
<dbReference type="RefSeq" id="WP_264140058.1">
    <property type="nucleotide sequence ID" value="NZ_JAOYOD010000001.1"/>
</dbReference>
<dbReference type="PANTHER" id="PTHR43133">
    <property type="entry name" value="RNA POLYMERASE ECF-TYPE SIGMA FACTO"/>
    <property type="match status" value="1"/>
</dbReference>
<dbReference type="InterPro" id="IPR014284">
    <property type="entry name" value="RNA_pol_sigma-70_dom"/>
</dbReference>
<evidence type="ECO:0000256" key="2">
    <source>
        <dbReference type="ARBA" id="ARBA00023015"/>
    </source>
</evidence>
<comment type="caution">
    <text evidence="8">The sequence shown here is derived from an EMBL/GenBank/DDBJ whole genome shotgun (WGS) entry which is preliminary data.</text>
</comment>
<dbReference type="Gene3D" id="1.10.10.10">
    <property type="entry name" value="Winged helix-like DNA-binding domain superfamily/Winged helix DNA-binding domain"/>
    <property type="match status" value="1"/>
</dbReference>
<reference evidence="8 9" key="1">
    <citation type="submission" date="2022-10" db="EMBL/GenBank/DDBJ databases">
        <title>Comparative genomics and taxonomic characterization of three novel marine species of genus Reichenbachiella exhibiting antioxidant and polysaccharide degradation activities.</title>
        <authorList>
            <person name="Muhammad N."/>
            <person name="Lee Y.-J."/>
            <person name="Ko J."/>
            <person name="Kim S.-G."/>
        </authorList>
    </citation>
    <scope>NUCLEOTIDE SEQUENCE [LARGE SCALE GENOMIC DNA]</scope>
    <source>
        <strain evidence="8 9">ABR2-5</strain>
    </source>
</reference>
<keyword evidence="9" id="KW-1185">Reference proteome</keyword>
<dbReference type="InterPro" id="IPR013249">
    <property type="entry name" value="RNA_pol_sigma70_r4_t2"/>
</dbReference>
<name>A0ABT3CZR2_9BACT</name>
<dbReference type="InterPro" id="IPR039425">
    <property type="entry name" value="RNA_pol_sigma-70-like"/>
</dbReference>
<evidence type="ECO:0000313" key="9">
    <source>
        <dbReference type="Proteomes" id="UP001300692"/>
    </source>
</evidence>
<proteinExistence type="inferred from homology"/>
<dbReference type="InterPro" id="IPR036388">
    <property type="entry name" value="WH-like_DNA-bd_sf"/>
</dbReference>
<dbReference type="Pfam" id="PF08281">
    <property type="entry name" value="Sigma70_r4_2"/>
    <property type="match status" value="1"/>
</dbReference>
<feature type="domain" description="RNA polymerase sigma-70 region 2" evidence="6">
    <location>
        <begin position="25"/>
        <end position="91"/>
    </location>
</feature>
<keyword evidence="2" id="KW-0805">Transcription regulation</keyword>
<dbReference type="InterPro" id="IPR007627">
    <property type="entry name" value="RNA_pol_sigma70_r2"/>
</dbReference>
<dbReference type="Gene3D" id="1.10.1740.10">
    <property type="match status" value="1"/>
</dbReference>
<organism evidence="8 9">
    <name type="scientific">Reichenbachiella ulvae</name>
    <dbReference type="NCBI Taxonomy" id="2980104"/>
    <lineage>
        <taxon>Bacteria</taxon>
        <taxon>Pseudomonadati</taxon>
        <taxon>Bacteroidota</taxon>
        <taxon>Cytophagia</taxon>
        <taxon>Cytophagales</taxon>
        <taxon>Reichenbachiellaceae</taxon>
        <taxon>Reichenbachiella</taxon>
    </lineage>
</organism>
<evidence type="ECO:0000313" key="8">
    <source>
        <dbReference type="EMBL" id="MCV9389137.1"/>
    </source>
</evidence>
<dbReference type="SUPFAM" id="SSF88659">
    <property type="entry name" value="Sigma3 and sigma4 domains of RNA polymerase sigma factors"/>
    <property type="match status" value="1"/>
</dbReference>
<evidence type="ECO:0000259" key="6">
    <source>
        <dbReference type="Pfam" id="PF04542"/>
    </source>
</evidence>
<keyword evidence="3" id="KW-0731">Sigma factor</keyword>
<dbReference type="PANTHER" id="PTHR43133:SF8">
    <property type="entry name" value="RNA POLYMERASE SIGMA FACTOR HI_1459-RELATED"/>
    <property type="match status" value="1"/>
</dbReference>
<protein>
    <submittedName>
        <fullName evidence="8">Sigma-70 family RNA polymerase sigma factor</fullName>
    </submittedName>
</protein>